<dbReference type="AlphaFoldDB" id="A0AAN7AHL7"/>
<dbReference type="EMBL" id="MU864412">
    <property type="protein sequence ID" value="KAK4186924.1"/>
    <property type="molecule type" value="Genomic_DNA"/>
</dbReference>
<reference evidence="2" key="2">
    <citation type="submission" date="2023-05" db="EMBL/GenBank/DDBJ databases">
        <authorList>
            <consortium name="Lawrence Berkeley National Laboratory"/>
            <person name="Steindorff A."/>
            <person name="Hensen N."/>
            <person name="Bonometti L."/>
            <person name="Westerberg I."/>
            <person name="Brannstrom I.O."/>
            <person name="Guillou S."/>
            <person name="Cros-Aarteil S."/>
            <person name="Calhoun S."/>
            <person name="Haridas S."/>
            <person name="Kuo A."/>
            <person name="Mondo S."/>
            <person name="Pangilinan J."/>
            <person name="Riley R."/>
            <person name="Labutti K."/>
            <person name="Andreopoulos B."/>
            <person name="Lipzen A."/>
            <person name="Chen C."/>
            <person name="Yanf M."/>
            <person name="Daum C."/>
            <person name="Ng V."/>
            <person name="Clum A."/>
            <person name="Ohm R."/>
            <person name="Martin F."/>
            <person name="Silar P."/>
            <person name="Natvig D."/>
            <person name="Lalanne C."/>
            <person name="Gautier V."/>
            <person name="Ament-Velasquez S.L."/>
            <person name="Kruys A."/>
            <person name="Hutchinson M.I."/>
            <person name="Powell A.J."/>
            <person name="Barry K."/>
            <person name="Miller A.N."/>
            <person name="Grigoriev I.V."/>
            <person name="Debuchy R."/>
            <person name="Gladieux P."/>
            <person name="Thoren M.H."/>
            <person name="Johannesson H."/>
        </authorList>
    </citation>
    <scope>NUCLEOTIDE SEQUENCE</scope>
    <source>
        <strain evidence="2">PSN309</strain>
    </source>
</reference>
<evidence type="ECO:0008006" key="4">
    <source>
        <dbReference type="Google" id="ProtNLM"/>
    </source>
</evidence>
<feature type="signal peptide" evidence="1">
    <location>
        <begin position="1"/>
        <end position="22"/>
    </location>
</feature>
<dbReference type="Proteomes" id="UP001302126">
    <property type="component" value="Unassembled WGS sequence"/>
</dbReference>
<evidence type="ECO:0000313" key="3">
    <source>
        <dbReference type="Proteomes" id="UP001302126"/>
    </source>
</evidence>
<protein>
    <recommendedName>
        <fullName evidence="4">Beta/gamma crystallin 'Greek key' domain-containing protein</fullName>
    </recommendedName>
</protein>
<sequence>MFSIKSITAVLAVGLLSGTALAAPQGGDSGAPGQPGRGRARVLACENRNFVGPCQNFEFDEGSCFNLHDVGWHDKISSIRNTMYPRYRCTWYEHDKCNGASYDKWEDWDMTSHGGYMNDRVSSIRCRLV</sequence>
<evidence type="ECO:0000313" key="2">
    <source>
        <dbReference type="EMBL" id="KAK4186924.1"/>
    </source>
</evidence>
<evidence type="ECO:0000256" key="1">
    <source>
        <dbReference type="SAM" id="SignalP"/>
    </source>
</evidence>
<accession>A0AAN7AHL7</accession>
<organism evidence="2 3">
    <name type="scientific">Podospora australis</name>
    <dbReference type="NCBI Taxonomy" id="1536484"/>
    <lineage>
        <taxon>Eukaryota</taxon>
        <taxon>Fungi</taxon>
        <taxon>Dikarya</taxon>
        <taxon>Ascomycota</taxon>
        <taxon>Pezizomycotina</taxon>
        <taxon>Sordariomycetes</taxon>
        <taxon>Sordariomycetidae</taxon>
        <taxon>Sordariales</taxon>
        <taxon>Podosporaceae</taxon>
        <taxon>Podospora</taxon>
    </lineage>
</organism>
<keyword evidence="3" id="KW-1185">Reference proteome</keyword>
<dbReference type="InterPro" id="IPR011024">
    <property type="entry name" value="G_crystallin-like"/>
</dbReference>
<gene>
    <name evidence="2" type="ORF">QBC35DRAFT_499874</name>
</gene>
<dbReference type="SUPFAM" id="SSF49695">
    <property type="entry name" value="gamma-Crystallin-like"/>
    <property type="match status" value="1"/>
</dbReference>
<dbReference type="Gene3D" id="2.60.20.10">
    <property type="entry name" value="Crystallins"/>
    <property type="match status" value="1"/>
</dbReference>
<keyword evidence="1" id="KW-0732">Signal</keyword>
<comment type="caution">
    <text evidence="2">The sequence shown here is derived from an EMBL/GenBank/DDBJ whole genome shotgun (WGS) entry which is preliminary data.</text>
</comment>
<reference evidence="2" key="1">
    <citation type="journal article" date="2023" name="Mol. Phylogenet. Evol.">
        <title>Genome-scale phylogeny and comparative genomics of the fungal order Sordariales.</title>
        <authorList>
            <person name="Hensen N."/>
            <person name="Bonometti L."/>
            <person name="Westerberg I."/>
            <person name="Brannstrom I.O."/>
            <person name="Guillou S."/>
            <person name="Cros-Aarteil S."/>
            <person name="Calhoun S."/>
            <person name="Haridas S."/>
            <person name="Kuo A."/>
            <person name="Mondo S."/>
            <person name="Pangilinan J."/>
            <person name="Riley R."/>
            <person name="LaButti K."/>
            <person name="Andreopoulos B."/>
            <person name="Lipzen A."/>
            <person name="Chen C."/>
            <person name="Yan M."/>
            <person name="Daum C."/>
            <person name="Ng V."/>
            <person name="Clum A."/>
            <person name="Steindorff A."/>
            <person name="Ohm R.A."/>
            <person name="Martin F."/>
            <person name="Silar P."/>
            <person name="Natvig D.O."/>
            <person name="Lalanne C."/>
            <person name="Gautier V."/>
            <person name="Ament-Velasquez S.L."/>
            <person name="Kruys A."/>
            <person name="Hutchinson M.I."/>
            <person name="Powell A.J."/>
            <person name="Barry K."/>
            <person name="Miller A.N."/>
            <person name="Grigoriev I.V."/>
            <person name="Debuchy R."/>
            <person name="Gladieux P."/>
            <person name="Hiltunen Thoren M."/>
            <person name="Johannesson H."/>
        </authorList>
    </citation>
    <scope>NUCLEOTIDE SEQUENCE</scope>
    <source>
        <strain evidence="2">PSN309</strain>
    </source>
</reference>
<feature type="chain" id="PRO_5042997458" description="Beta/gamma crystallin 'Greek key' domain-containing protein" evidence="1">
    <location>
        <begin position="23"/>
        <end position="129"/>
    </location>
</feature>
<name>A0AAN7AHL7_9PEZI</name>
<proteinExistence type="predicted"/>